<name>A0AAW1MYC8_POPJA</name>
<evidence type="ECO:0000313" key="1">
    <source>
        <dbReference type="EMBL" id="KAK9751453.1"/>
    </source>
</evidence>
<gene>
    <name evidence="1" type="ORF">QE152_g5043</name>
</gene>
<sequence>MQCCGIFHPACTNVPLENVRYLTAGGVLWKRSECRDADCELSSAADDGVDAAGSHDSKRMDQILKTLCSLQTTSVLQSVKFCSDKITDFEVTLKNIDDKVKTIDKLSIENAA</sequence>
<dbReference type="EMBL" id="JASPKY010000028">
    <property type="protein sequence ID" value="KAK9751453.1"/>
    <property type="molecule type" value="Genomic_DNA"/>
</dbReference>
<comment type="caution">
    <text evidence="1">The sequence shown here is derived from an EMBL/GenBank/DDBJ whole genome shotgun (WGS) entry which is preliminary data.</text>
</comment>
<evidence type="ECO:0000313" key="2">
    <source>
        <dbReference type="Proteomes" id="UP001458880"/>
    </source>
</evidence>
<accession>A0AAW1MYC8</accession>
<proteinExistence type="predicted"/>
<dbReference type="Proteomes" id="UP001458880">
    <property type="component" value="Unassembled WGS sequence"/>
</dbReference>
<dbReference type="AlphaFoldDB" id="A0AAW1MYC8"/>
<organism evidence="1 2">
    <name type="scientific">Popillia japonica</name>
    <name type="common">Japanese beetle</name>
    <dbReference type="NCBI Taxonomy" id="7064"/>
    <lineage>
        <taxon>Eukaryota</taxon>
        <taxon>Metazoa</taxon>
        <taxon>Ecdysozoa</taxon>
        <taxon>Arthropoda</taxon>
        <taxon>Hexapoda</taxon>
        <taxon>Insecta</taxon>
        <taxon>Pterygota</taxon>
        <taxon>Neoptera</taxon>
        <taxon>Endopterygota</taxon>
        <taxon>Coleoptera</taxon>
        <taxon>Polyphaga</taxon>
        <taxon>Scarabaeiformia</taxon>
        <taxon>Scarabaeidae</taxon>
        <taxon>Rutelinae</taxon>
        <taxon>Popillia</taxon>
    </lineage>
</organism>
<keyword evidence="2" id="KW-1185">Reference proteome</keyword>
<reference evidence="1 2" key="1">
    <citation type="journal article" date="2024" name="BMC Genomics">
        <title>De novo assembly and annotation of Popillia japonica's genome with initial clues to its potential as an invasive pest.</title>
        <authorList>
            <person name="Cucini C."/>
            <person name="Boschi S."/>
            <person name="Funari R."/>
            <person name="Cardaioli E."/>
            <person name="Iannotti N."/>
            <person name="Marturano G."/>
            <person name="Paoli F."/>
            <person name="Bruttini M."/>
            <person name="Carapelli A."/>
            <person name="Frati F."/>
            <person name="Nardi F."/>
        </authorList>
    </citation>
    <scope>NUCLEOTIDE SEQUENCE [LARGE SCALE GENOMIC DNA]</scope>
    <source>
        <strain evidence="1">DMR45628</strain>
    </source>
</reference>
<protein>
    <submittedName>
        <fullName evidence="1">Uncharacterized protein</fullName>
    </submittedName>
</protein>